<protein>
    <submittedName>
        <fullName evidence="8">Glycoside hydrolase family 43 protein</fullName>
    </submittedName>
</protein>
<dbReference type="InterPro" id="IPR023296">
    <property type="entry name" value="Glyco_hydro_beta-prop_sf"/>
</dbReference>
<evidence type="ECO:0000256" key="1">
    <source>
        <dbReference type="ARBA" id="ARBA00009865"/>
    </source>
</evidence>
<dbReference type="GO" id="GO:0005975">
    <property type="term" value="P:carbohydrate metabolic process"/>
    <property type="evidence" value="ECO:0007669"/>
    <property type="project" value="InterPro"/>
</dbReference>
<gene>
    <name evidence="8" type="ORF">FDA94_24870</name>
</gene>
<feature type="domain" description="Beta-xylosidase C-terminal Concanavalin A-like" evidence="7">
    <location>
        <begin position="325"/>
        <end position="508"/>
    </location>
</feature>
<dbReference type="InterPro" id="IPR041542">
    <property type="entry name" value="GH43_C2"/>
</dbReference>
<evidence type="ECO:0000259" key="7">
    <source>
        <dbReference type="Pfam" id="PF17851"/>
    </source>
</evidence>
<keyword evidence="2 6" id="KW-0378">Hydrolase</keyword>
<dbReference type="InterPro" id="IPR051795">
    <property type="entry name" value="Glycosyl_Hydrlase_43"/>
</dbReference>
<feature type="active site" description="Proton donor" evidence="4">
    <location>
        <position position="178"/>
    </location>
</feature>
<dbReference type="InterPro" id="IPR006710">
    <property type="entry name" value="Glyco_hydro_43"/>
</dbReference>
<evidence type="ECO:0000256" key="4">
    <source>
        <dbReference type="PIRSR" id="PIRSR606710-1"/>
    </source>
</evidence>
<dbReference type="EMBL" id="SZQA01000026">
    <property type="protein sequence ID" value="TKK85627.1"/>
    <property type="molecule type" value="Genomic_DNA"/>
</dbReference>
<feature type="site" description="Important for catalytic activity, responsible for pKa modulation of the active site Glu and correct orientation of both the proton donor and substrate" evidence="5">
    <location>
        <position position="117"/>
    </location>
</feature>
<dbReference type="Proteomes" id="UP000308705">
    <property type="component" value="Unassembled WGS sequence"/>
</dbReference>
<dbReference type="Gene3D" id="2.115.10.20">
    <property type="entry name" value="Glycosyl hydrolase domain, family 43"/>
    <property type="match status" value="1"/>
</dbReference>
<dbReference type="GO" id="GO:0004553">
    <property type="term" value="F:hydrolase activity, hydrolyzing O-glycosyl compounds"/>
    <property type="evidence" value="ECO:0007669"/>
    <property type="project" value="InterPro"/>
</dbReference>
<name>A0A4U3MCZ5_9ACTN</name>
<dbReference type="SUPFAM" id="SSF75005">
    <property type="entry name" value="Arabinanase/levansucrase/invertase"/>
    <property type="match status" value="1"/>
</dbReference>
<feature type="active site" description="Proton acceptor" evidence="4">
    <location>
        <position position="13"/>
    </location>
</feature>
<dbReference type="CDD" id="cd18617">
    <property type="entry name" value="GH43_XynB-like"/>
    <property type="match status" value="1"/>
</dbReference>
<dbReference type="RefSeq" id="WP_137249493.1">
    <property type="nucleotide sequence ID" value="NZ_SZQA01000026.1"/>
</dbReference>
<dbReference type="PANTHER" id="PTHR42812:SF12">
    <property type="entry name" value="BETA-XYLOSIDASE-RELATED"/>
    <property type="match status" value="1"/>
</dbReference>
<dbReference type="Pfam" id="PF04616">
    <property type="entry name" value="Glyco_hydro_43"/>
    <property type="match status" value="1"/>
</dbReference>
<accession>A0A4U3MCZ5</accession>
<evidence type="ECO:0000256" key="3">
    <source>
        <dbReference type="ARBA" id="ARBA00023295"/>
    </source>
</evidence>
<proteinExistence type="inferred from homology"/>
<dbReference type="InterPro" id="IPR013320">
    <property type="entry name" value="ConA-like_dom_sf"/>
</dbReference>
<organism evidence="8 9">
    <name type="scientific">Herbidospora galbida</name>
    <dbReference type="NCBI Taxonomy" id="2575442"/>
    <lineage>
        <taxon>Bacteria</taxon>
        <taxon>Bacillati</taxon>
        <taxon>Actinomycetota</taxon>
        <taxon>Actinomycetes</taxon>
        <taxon>Streptosporangiales</taxon>
        <taxon>Streptosporangiaceae</taxon>
        <taxon>Herbidospora</taxon>
    </lineage>
</organism>
<dbReference type="AlphaFoldDB" id="A0A4U3MCZ5"/>
<evidence type="ECO:0000256" key="6">
    <source>
        <dbReference type="RuleBase" id="RU361187"/>
    </source>
</evidence>
<dbReference type="PANTHER" id="PTHR42812">
    <property type="entry name" value="BETA-XYLOSIDASE"/>
    <property type="match status" value="1"/>
</dbReference>
<comment type="similarity">
    <text evidence="1 6">Belongs to the glycosyl hydrolase 43 family.</text>
</comment>
<dbReference type="OrthoDB" id="9801455at2"/>
<comment type="caution">
    <text evidence="8">The sequence shown here is derived from an EMBL/GenBank/DDBJ whole genome shotgun (WGS) entry which is preliminary data.</text>
</comment>
<evidence type="ECO:0000313" key="8">
    <source>
        <dbReference type="EMBL" id="TKK85627.1"/>
    </source>
</evidence>
<sequence>MSTNPILSGFHPDPSICRVGDDYYLVTSSFEWFPGVPIFHSRDLTHWRQLGHVCHDLDLDGLKPSAGIYAPTIRHHDGVFYMITTLMETAGNFLVTATSPEGPWTEPVWFPETRGFDPSLFFDDDGRCWMHGARERENKEFSGDTEIWLRELDLTSLKLVGDEHVVWTPHLRGAIWAEGPHIYKSGGWYYLVTSEGGTAEEHAVMVARSRTVTGPYAGNPRNPVLTHRHLGLRHPITSTGHPDLVETPDGEWWSVLLATRPYGGTDATPPDMAAVRREHGYNLGRETFLTRVRWEDEWPVFDQVTLDFAGPSLPVHRWPATPACDHFDRLAPAWQFLRTPRETFWTVGDGLTLKVRPPGLTEHGNPSLVARPQAHIDFAVHTELTFTPGPGEHAGLALIQNDDFHIRLSRRPDGLELIHRAEGVDTLAGWADATGGRVWLSFEAHGQDYQARYALSPGEWRPLGPPLDGRILSSTVAGGFIGAMIALYATSEGRESSNSAHFAWFDYQAL</sequence>
<reference evidence="8 9" key="1">
    <citation type="submission" date="2019-04" db="EMBL/GenBank/DDBJ databases">
        <title>Herbidospora sp. NEAU-GS14.nov., a novel actinomycete isolated from soil.</title>
        <authorList>
            <person name="Han L."/>
        </authorList>
    </citation>
    <scope>NUCLEOTIDE SEQUENCE [LARGE SCALE GENOMIC DNA]</scope>
    <source>
        <strain evidence="8 9">NEAU-GS14</strain>
    </source>
</reference>
<keyword evidence="3 6" id="KW-0326">Glycosidase</keyword>
<evidence type="ECO:0000256" key="2">
    <source>
        <dbReference type="ARBA" id="ARBA00022801"/>
    </source>
</evidence>
<dbReference type="Pfam" id="PF17851">
    <property type="entry name" value="GH43_C2"/>
    <property type="match status" value="1"/>
</dbReference>
<evidence type="ECO:0000313" key="9">
    <source>
        <dbReference type="Proteomes" id="UP000308705"/>
    </source>
</evidence>
<keyword evidence="9" id="KW-1185">Reference proteome</keyword>
<dbReference type="SUPFAM" id="SSF49899">
    <property type="entry name" value="Concanavalin A-like lectins/glucanases"/>
    <property type="match status" value="1"/>
</dbReference>
<dbReference type="Gene3D" id="2.60.120.200">
    <property type="match status" value="1"/>
</dbReference>
<evidence type="ECO:0000256" key="5">
    <source>
        <dbReference type="PIRSR" id="PIRSR606710-2"/>
    </source>
</evidence>